<evidence type="ECO:0000313" key="1">
    <source>
        <dbReference type="EMBL" id="CAK9085895.1"/>
    </source>
</evidence>
<reference evidence="1 2" key="1">
    <citation type="submission" date="2024-02" db="EMBL/GenBank/DDBJ databases">
        <authorList>
            <person name="Chen Y."/>
            <person name="Shah S."/>
            <person name="Dougan E. K."/>
            <person name="Thang M."/>
            <person name="Chan C."/>
        </authorList>
    </citation>
    <scope>NUCLEOTIDE SEQUENCE [LARGE SCALE GENOMIC DNA]</scope>
</reference>
<proteinExistence type="predicted"/>
<accession>A0ABP0QDD4</accession>
<keyword evidence="2" id="KW-1185">Reference proteome</keyword>
<name>A0ABP0QDD4_9DINO</name>
<dbReference type="SUPFAM" id="SSF56801">
    <property type="entry name" value="Acetyl-CoA synthetase-like"/>
    <property type="match status" value="1"/>
</dbReference>
<evidence type="ECO:0000313" key="2">
    <source>
        <dbReference type="Proteomes" id="UP001642464"/>
    </source>
</evidence>
<feature type="non-terminal residue" evidence="1">
    <location>
        <position position="98"/>
    </location>
</feature>
<protein>
    <recommendedName>
        <fullName evidence="3">AMP-dependent synthetase/ligase domain-containing protein</fullName>
    </recommendedName>
</protein>
<dbReference type="EMBL" id="CAXAMM010039357">
    <property type="protein sequence ID" value="CAK9085895.1"/>
    <property type="molecule type" value="Genomic_DNA"/>
</dbReference>
<dbReference type="Proteomes" id="UP001642464">
    <property type="component" value="Unassembled WGS sequence"/>
</dbReference>
<gene>
    <name evidence="1" type="ORF">SCF082_LOCUS40674</name>
</gene>
<evidence type="ECO:0008006" key="3">
    <source>
        <dbReference type="Google" id="ProtNLM"/>
    </source>
</evidence>
<organism evidence="1 2">
    <name type="scientific">Durusdinium trenchii</name>
    <dbReference type="NCBI Taxonomy" id="1381693"/>
    <lineage>
        <taxon>Eukaryota</taxon>
        <taxon>Sar</taxon>
        <taxon>Alveolata</taxon>
        <taxon>Dinophyceae</taxon>
        <taxon>Suessiales</taxon>
        <taxon>Symbiodiniaceae</taxon>
        <taxon>Durusdinium</taxon>
    </lineage>
</organism>
<dbReference type="Gene3D" id="3.40.50.12780">
    <property type="entry name" value="N-terminal domain of ligase-like"/>
    <property type="match status" value="1"/>
</dbReference>
<sequence length="98" mass="10994">MADDGQTAHFTSFLEVFDHWAQVRPTCCAVRDLRGRALTWAELQETSVLVASHVQQLMEAEAIEVGAILSRRCPWWLAATVALMRCGIPFVWMGCELS</sequence>
<dbReference type="InterPro" id="IPR042099">
    <property type="entry name" value="ANL_N_sf"/>
</dbReference>
<comment type="caution">
    <text evidence="1">The sequence shown here is derived from an EMBL/GenBank/DDBJ whole genome shotgun (WGS) entry which is preliminary data.</text>
</comment>